<evidence type="ECO:0000259" key="4">
    <source>
        <dbReference type="PROSITE" id="PS50042"/>
    </source>
</evidence>
<keyword evidence="7" id="KW-1185">Reference proteome</keyword>
<dbReference type="SUPFAM" id="SSF46785">
    <property type="entry name" value="Winged helix' DNA-binding domain"/>
    <property type="match status" value="1"/>
</dbReference>
<dbReference type="AlphaFoldDB" id="A0A2T0RLZ1"/>
<dbReference type="SMART" id="SM00100">
    <property type="entry name" value="cNMP"/>
    <property type="match status" value="1"/>
</dbReference>
<keyword evidence="1" id="KW-0805">Transcription regulation</keyword>
<feature type="domain" description="HTH crp-type" evidence="5">
    <location>
        <begin position="151"/>
        <end position="226"/>
    </location>
</feature>
<keyword evidence="3" id="KW-0804">Transcription</keyword>
<dbReference type="PROSITE" id="PS51063">
    <property type="entry name" value="HTH_CRP_2"/>
    <property type="match status" value="1"/>
</dbReference>
<dbReference type="SUPFAM" id="SSF51206">
    <property type="entry name" value="cAMP-binding domain-like"/>
    <property type="match status" value="1"/>
</dbReference>
<dbReference type="Gene3D" id="1.10.10.10">
    <property type="entry name" value="Winged helix-like DNA-binding domain superfamily/Winged helix DNA-binding domain"/>
    <property type="match status" value="1"/>
</dbReference>
<dbReference type="CDD" id="cd00038">
    <property type="entry name" value="CAP_ED"/>
    <property type="match status" value="1"/>
</dbReference>
<dbReference type="InterPro" id="IPR036390">
    <property type="entry name" value="WH_DNA-bd_sf"/>
</dbReference>
<reference evidence="6 7" key="1">
    <citation type="submission" date="2018-03" db="EMBL/GenBank/DDBJ databases">
        <title>Genomic Encyclopedia of Archaeal and Bacterial Type Strains, Phase II (KMG-II): from individual species to whole genera.</title>
        <authorList>
            <person name="Goeker M."/>
        </authorList>
    </citation>
    <scope>NUCLEOTIDE SEQUENCE [LARGE SCALE GENOMIC DNA]</scope>
    <source>
        <strain evidence="6 7">DSM 29328</strain>
    </source>
</reference>
<dbReference type="InterPro" id="IPR018490">
    <property type="entry name" value="cNMP-bd_dom_sf"/>
</dbReference>
<proteinExistence type="predicted"/>
<accession>A0A2T0RLZ1</accession>
<evidence type="ECO:0000256" key="1">
    <source>
        <dbReference type="ARBA" id="ARBA00023015"/>
    </source>
</evidence>
<dbReference type="SMART" id="SM00419">
    <property type="entry name" value="HTH_CRP"/>
    <property type="match status" value="1"/>
</dbReference>
<evidence type="ECO:0000256" key="2">
    <source>
        <dbReference type="ARBA" id="ARBA00023125"/>
    </source>
</evidence>
<dbReference type="GO" id="GO:0003677">
    <property type="term" value="F:DNA binding"/>
    <property type="evidence" value="ECO:0007669"/>
    <property type="project" value="UniProtKB-KW"/>
</dbReference>
<dbReference type="PROSITE" id="PS50042">
    <property type="entry name" value="CNMP_BINDING_3"/>
    <property type="match status" value="1"/>
</dbReference>
<organism evidence="6 7">
    <name type="scientific">Aliiruegeria haliotis</name>
    <dbReference type="NCBI Taxonomy" id="1280846"/>
    <lineage>
        <taxon>Bacteria</taxon>
        <taxon>Pseudomonadati</taxon>
        <taxon>Pseudomonadota</taxon>
        <taxon>Alphaproteobacteria</taxon>
        <taxon>Rhodobacterales</taxon>
        <taxon>Roseobacteraceae</taxon>
        <taxon>Aliiruegeria</taxon>
    </lineage>
</organism>
<dbReference type="InterPro" id="IPR012318">
    <property type="entry name" value="HTH_CRP"/>
</dbReference>
<dbReference type="Gene3D" id="2.60.120.10">
    <property type="entry name" value="Jelly Rolls"/>
    <property type="match status" value="1"/>
</dbReference>
<dbReference type="EMBL" id="PVTD01000007">
    <property type="protein sequence ID" value="PRY22151.1"/>
    <property type="molecule type" value="Genomic_DNA"/>
</dbReference>
<evidence type="ECO:0000313" key="7">
    <source>
        <dbReference type="Proteomes" id="UP000239480"/>
    </source>
</evidence>
<dbReference type="GO" id="GO:0006355">
    <property type="term" value="P:regulation of DNA-templated transcription"/>
    <property type="evidence" value="ECO:0007669"/>
    <property type="project" value="InterPro"/>
</dbReference>
<dbReference type="OrthoDB" id="7584044at2"/>
<dbReference type="Pfam" id="PF00027">
    <property type="entry name" value="cNMP_binding"/>
    <property type="match status" value="1"/>
</dbReference>
<feature type="domain" description="Cyclic nucleotide-binding" evidence="4">
    <location>
        <begin position="17"/>
        <end position="87"/>
    </location>
</feature>
<keyword evidence="2" id="KW-0238">DNA-binding</keyword>
<dbReference type="InterPro" id="IPR000595">
    <property type="entry name" value="cNMP-bd_dom"/>
</dbReference>
<gene>
    <name evidence="6" type="ORF">CLV78_10775</name>
</gene>
<evidence type="ECO:0000259" key="5">
    <source>
        <dbReference type="PROSITE" id="PS51063"/>
    </source>
</evidence>
<evidence type="ECO:0000256" key="3">
    <source>
        <dbReference type="ARBA" id="ARBA00023163"/>
    </source>
</evidence>
<dbReference type="Proteomes" id="UP000239480">
    <property type="component" value="Unassembled WGS sequence"/>
</dbReference>
<dbReference type="Pfam" id="PF13545">
    <property type="entry name" value="HTH_Crp_2"/>
    <property type="match status" value="1"/>
</dbReference>
<dbReference type="InterPro" id="IPR036388">
    <property type="entry name" value="WH-like_DNA-bd_sf"/>
</dbReference>
<sequence>MKAETDCAACPLRKFALFEALDENDEEATRRFKDGERRVDPGTILMHEGMVSEDFYTVLSGMGLRYKTTPDGKRQVINFVLPGDFIGLQSGLMSEMKHSVETTTRMHLCRFKRSSLLPFMRNNPGRAFDVTWLSAVEENLVAEALVSIGQQPAATRLAWALHRLYTRISAVGADLGPGRIPLPYTQQDMADALGLSLVHTNRILRLLQTDGMISWRDKVLTVHDERALANRAGMTADMQETIPRRPLI</sequence>
<protein>
    <submittedName>
        <fullName evidence="6">CRP-like cAMP-binding protein</fullName>
    </submittedName>
</protein>
<evidence type="ECO:0000313" key="6">
    <source>
        <dbReference type="EMBL" id="PRY22151.1"/>
    </source>
</evidence>
<dbReference type="RefSeq" id="WP_106205914.1">
    <property type="nucleotide sequence ID" value="NZ_PVTD01000007.1"/>
</dbReference>
<name>A0A2T0RLZ1_9RHOB</name>
<comment type="caution">
    <text evidence="6">The sequence shown here is derived from an EMBL/GenBank/DDBJ whole genome shotgun (WGS) entry which is preliminary data.</text>
</comment>
<dbReference type="InterPro" id="IPR014710">
    <property type="entry name" value="RmlC-like_jellyroll"/>
</dbReference>